<keyword evidence="4" id="KW-0472">Membrane</keyword>
<feature type="transmembrane region" description="Helical" evidence="4">
    <location>
        <begin position="243"/>
        <end position="265"/>
    </location>
</feature>
<dbReference type="PANTHER" id="PTHR10117:SF54">
    <property type="entry name" value="TRANSIENT RECEPTOR POTENTIAL-GAMMA PROTEIN"/>
    <property type="match status" value="1"/>
</dbReference>
<dbReference type="GO" id="GO:0005886">
    <property type="term" value="C:plasma membrane"/>
    <property type="evidence" value="ECO:0007669"/>
    <property type="project" value="TreeGrafter"/>
</dbReference>
<evidence type="ECO:0000256" key="2">
    <source>
        <dbReference type="ARBA" id="ARBA00023065"/>
    </source>
</evidence>
<proteinExistence type="predicted"/>
<dbReference type="InterPro" id="IPR002153">
    <property type="entry name" value="TRPC_channel"/>
</dbReference>
<keyword evidence="4" id="KW-1133">Transmembrane helix</keyword>
<dbReference type="GO" id="GO:0051480">
    <property type="term" value="P:regulation of cytosolic calcium ion concentration"/>
    <property type="evidence" value="ECO:0007669"/>
    <property type="project" value="TreeGrafter"/>
</dbReference>
<evidence type="ECO:0000313" key="5">
    <source>
        <dbReference type="EMBL" id="CAD7411672.1"/>
    </source>
</evidence>
<dbReference type="GO" id="GO:0015279">
    <property type="term" value="F:store-operated calcium channel activity"/>
    <property type="evidence" value="ECO:0007669"/>
    <property type="project" value="TreeGrafter"/>
</dbReference>
<evidence type="ECO:0000256" key="1">
    <source>
        <dbReference type="ARBA" id="ARBA00022448"/>
    </source>
</evidence>
<feature type="transmembrane region" description="Helical" evidence="4">
    <location>
        <begin position="359"/>
        <end position="380"/>
    </location>
</feature>
<protein>
    <submittedName>
        <fullName evidence="5">Uncharacterized protein</fullName>
    </submittedName>
</protein>
<sequence length="465" mass="53086">MRNETERSYVSINPFQCPHSLGSDSCNRLDDRISSSLNDLIYVPDSHQGLLNLHDASVISSLVYLESDVSTVLYRQIFEPQASVISSLVYLESDVSTVLYRQIFEPRASVISSLLYLESDVSTVLYRQIFEPRASVISSLLYLESDVSTVLYRQIFEPRASVISSLKLSSQCRTSSEVDLVLKQREGCDFPGAFIFPRLKLAMQYNQKEFVAHPNTQKVLLLAWRGDWHEWYMRCQLLKGVTVFSRIFMLPAIAAICACAPNTALAQRWRLPINKMINSMAAYFIFLLLIFLESNLDKKHQKRGPPQSGKLNANSLGYDSITHLLFLLTFIFWLSALVEKETSNIPDDLERKYWHHLDSILMAEGFFAVATILAFGRLLLLCQLNYYLGPLQKHPALTHTMHSMVTTGNYFFFVKDTEKNSPKFWLLGAHVHAQELLISFLGEDDEGYCQICCNIFSSNLIIHSR</sequence>
<gene>
    <name evidence="5" type="ORF">TCEB3V08_LOCUS11036</name>
</gene>
<dbReference type="GO" id="GO:0070679">
    <property type="term" value="F:inositol 1,4,5 trisphosphate binding"/>
    <property type="evidence" value="ECO:0007669"/>
    <property type="project" value="TreeGrafter"/>
</dbReference>
<keyword evidence="3" id="KW-0407">Ion channel</keyword>
<dbReference type="PANTHER" id="PTHR10117">
    <property type="entry name" value="TRANSIENT RECEPTOR POTENTIAL CHANNEL"/>
    <property type="match status" value="1"/>
</dbReference>
<dbReference type="EMBL" id="OC322362">
    <property type="protein sequence ID" value="CAD7411672.1"/>
    <property type="molecule type" value="Genomic_DNA"/>
</dbReference>
<name>A0A7R9DBN9_TIMCR</name>
<keyword evidence="2" id="KW-0406">Ion transport</keyword>
<keyword evidence="4" id="KW-0812">Transmembrane</keyword>
<evidence type="ECO:0000256" key="3">
    <source>
        <dbReference type="ARBA" id="ARBA00023303"/>
    </source>
</evidence>
<dbReference type="AlphaFoldDB" id="A0A7R9DBN9"/>
<evidence type="ECO:0000256" key="4">
    <source>
        <dbReference type="SAM" id="Phobius"/>
    </source>
</evidence>
<organism evidence="5">
    <name type="scientific">Timema cristinae</name>
    <name type="common">Walking stick</name>
    <dbReference type="NCBI Taxonomy" id="61476"/>
    <lineage>
        <taxon>Eukaryota</taxon>
        <taxon>Metazoa</taxon>
        <taxon>Ecdysozoa</taxon>
        <taxon>Arthropoda</taxon>
        <taxon>Hexapoda</taxon>
        <taxon>Insecta</taxon>
        <taxon>Pterygota</taxon>
        <taxon>Neoptera</taxon>
        <taxon>Polyneoptera</taxon>
        <taxon>Phasmatodea</taxon>
        <taxon>Timematodea</taxon>
        <taxon>Timematoidea</taxon>
        <taxon>Timematidae</taxon>
        <taxon>Timema</taxon>
    </lineage>
</organism>
<reference evidence="5" key="1">
    <citation type="submission" date="2020-11" db="EMBL/GenBank/DDBJ databases">
        <authorList>
            <person name="Tran Van P."/>
        </authorList>
    </citation>
    <scope>NUCLEOTIDE SEQUENCE</scope>
</reference>
<keyword evidence="1" id="KW-0813">Transport</keyword>
<accession>A0A7R9DBN9</accession>
<dbReference type="GO" id="GO:0034703">
    <property type="term" value="C:cation channel complex"/>
    <property type="evidence" value="ECO:0007669"/>
    <property type="project" value="TreeGrafter"/>
</dbReference>
<feature type="transmembrane region" description="Helical" evidence="4">
    <location>
        <begin position="277"/>
        <end position="296"/>
    </location>
</feature>
<feature type="transmembrane region" description="Helical" evidence="4">
    <location>
        <begin position="316"/>
        <end position="338"/>
    </location>
</feature>